<dbReference type="Gene3D" id="3.10.350.10">
    <property type="entry name" value="LysM domain"/>
    <property type="match status" value="3"/>
</dbReference>
<evidence type="ECO:0000256" key="1">
    <source>
        <dbReference type="SAM" id="MobiDB-lite"/>
    </source>
</evidence>
<dbReference type="CDD" id="cd00118">
    <property type="entry name" value="LysM"/>
    <property type="match status" value="3"/>
</dbReference>
<sequence length="570" mass="64359">MLNKNYNYHTSLLIFSLVLLTSLWGCASSEHRTTQSGSSLSTKPLSALHTPEDHTPELETVLEELTVPEPEITVAEEVEKLGNLGTWEEGTPEKILTKPEITYDFPVTMNKQVEFYLDFFQNKQRSTFTRWLERSGRYLPMMKEHLKQAGLPLDLVYLPMIESGYSLTAYSSAHAAGPWQFIRSTGKMYGLEINSYIDERRNPVKATQSAISFLSDLYDQFGDWHLAVAAYNAGGRKISRGLKRYNTDNFWELAQEPYLALETKRYVPKLIAAILIAKDPEKYGFVDINYASPMAYETLEVPRWTSLRAVAVACDSDLKEIQDLNRELRKLITPPDNASYALKVPAGKKDLAAINLPKVHTSINTSYQTHIVQKNETLTMICRKYNLNKTTLLKANNLRKSKLEIGQRLRIPYQTTTYALWDKEAPRHAGSGSSHLILHKVKPGETVSLIAHRYNVPVHLIAGWNDLQNIHTIKAGQQIALYLADSNGAVSTLAQTRTSPTERTASAPRHYDVRPGDSLWSIGRRFNVDPATIRLWNNIKDNLIHPGTRLLLTDPEAIGPISMADKNSLH</sequence>
<proteinExistence type="predicted"/>
<organism evidence="3 4">
    <name type="scientific">Candidatus Desulfobia pelagia</name>
    <dbReference type="NCBI Taxonomy" id="2841692"/>
    <lineage>
        <taxon>Bacteria</taxon>
        <taxon>Pseudomonadati</taxon>
        <taxon>Thermodesulfobacteriota</taxon>
        <taxon>Desulfobulbia</taxon>
        <taxon>Desulfobulbales</taxon>
        <taxon>Desulfobulbaceae</taxon>
        <taxon>Candidatus Desulfobia</taxon>
    </lineage>
</organism>
<evidence type="ECO:0000313" key="3">
    <source>
        <dbReference type="EMBL" id="MBC8318395.1"/>
    </source>
</evidence>
<dbReference type="InterPro" id="IPR008258">
    <property type="entry name" value="Transglycosylase_SLT_dom_1"/>
</dbReference>
<dbReference type="InterPro" id="IPR036779">
    <property type="entry name" value="LysM_dom_sf"/>
</dbReference>
<comment type="caution">
    <text evidence="3">The sequence shown here is derived from an EMBL/GenBank/DDBJ whole genome shotgun (WGS) entry which is preliminary data.</text>
</comment>
<feature type="domain" description="LysM" evidence="2">
    <location>
        <begin position="509"/>
        <end position="552"/>
    </location>
</feature>
<dbReference type="AlphaFoldDB" id="A0A8J6TGT2"/>
<dbReference type="SUPFAM" id="SSF54106">
    <property type="entry name" value="LysM domain"/>
    <property type="match status" value="3"/>
</dbReference>
<name>A0A8J6TGT2_9BACT</name>
<dbReference type="EMBL" id="JACNJZ010000155">
    <property type="protein sequence ID" value="MBC8318395.1"/>
    <property type="molecule type" value="Genomic_DNA"/>
</dbReference>
<dbReference type="Pfam" id="PF01476">
    <property type="entry name" value="LysM"/>
    <property type="match status" value="3"/>
</dbReference>
<feature type="domain" description="LysM" evidence="2">
    <location>
        <begin position="368"/>
        <end position="411"/>
    </location>
</feature>
<dbReference type="PANTHER" id="PTHR33734:SF22">
    <property type="entry name" value="MEMBRANE-BOUND LYTIC MUREIN TRANSGLYCOSYLASE D"/>
    <property type="match status" value="1"/>
</dbReference>
<gene>
    <name evidence="3" type="ORF">H8E41_10860</name>
</gene>
<dbReference type="SMART" id="SM00257">
    <property type="entry name" value="LysM"/>
    <property type="match status" value="3"/>
</dbReference>
<dbReference type="Proteomes" id="UP000614424">
    <property type="component" value="Unassembled WGS sequence"/>
</dbReference>
<reference evidence="3 4" key="1">
    <citation type="submission" date="2020-08" db="EMBL/GenBank/DDBJ databases">
        <title>Bridging the membrane lipid divide: bacteria of the FCB group superphylum have the potential to synthesize archaeal ether lipids.</title>
        <authorList>
            <person name="Villanueva L."/>
            <person name="Von Meijenfeldt F.A.B."/>
            <person name="Westbye A.B."/>
            <person name="Yadav S."/>
            <person name="Hopmans E.C."/>
            <person name="Dutilh B.E."/>
            <person name="Sinninghe Damste J.S."/>
        </authorList>
    </citation>
    <scope>NUCLEOTIDE SEQUENCE [LARGE SCALE GENOMIC DNA]</scope>
    <source>
        <strain evidence="3">NIOZ-UU47</strain>
    </source>
</reference>
<dbReference type="InterPro" id="IPR023346">
    <property type="entry name" value="Lysozyme-like_dom_sf"/>
</dbReference>
<dbReference type="SUPFAM" id="SSF53955">
    <property type="entry name" value="Lysozyme-like"/>
    <property type="match status" value="1"/>
</dbReference>
<feature type="compositionally biased region" description="Polar residues" evidence="1">
    <location>
        <begin position="34"/>
        <end position="44"/>
    </location>
</feature>
<protein>
    <submittedName>
        <fullName evidence="3">LysM peptidoglycan-binding domain-containing protein</fullName>
    </submittedName>
</protein>
<dbReference type="PANTHER" id="PTHR33734">
    <property type="entry name" value="LYSM DOMAIN-CONTAINING GPI-ANCHORED PROTEIN 2"/>
    <property type="match status" value="1"/>
</dbReference>
<dbReference type="PROSITE" id="PS51782">
    <property type="entry name" value="LYSM"/>
    <property type="match status" value="3"/>
</dbReference>
<evidence type="ECO:0000259" key="2">
    <source>
        <dbReference type="PROSITE" id="PS51782"/>
    </source>
</evidence>
<accession>A0A8J6TGT2</accession>
<dbReference type="CDD" id="cd16894">
    <property type="entry name" value="MltD-like"/>
    <property type="match status" value="1"/>
</dbReference>
<evidence type="ECO:0000313" key="4">
    <source>
        <dbReference type="Proteomes" id="UP000614424"/>
    </source>
</evidence>
<dbReference type="GO" id="GO:0008932">
    <property type="term" value="F:lytic endotransglycosylase activity"/>
    <property type="evidence" value="ECO:0007669"/>
    <property type="project" value="TreeGrafter"/>
</dbReference>
<feature type="domain" description="LysM" evidence="2">
    <location>
        <begin position="437"/>
        <end position="481"/>
    </location>
</feature>
<feature type="region of interest" description="Disordered" evidence="1">
    <location>
        <begin position="31"/>
        <end position="54"/>
    </location>
</feature>
<dbReference type="Pfam" id="PF01464">
    <property type="entry name" value="SLT"/>
    <property type="match status" value="1"/>
</dbReference>
<dbReference type="InterPro" id="IPR018392">
    <property type="entry name" value="LysM"/>
</dbReference>
<dbReference type="Gene3D" id="1.10.530.10">
    <property type="match status" value="1"/>
</dbReference>